<evidence type="ECO:0000256" key="1">
    <source>
        <dbReference type="SAM" id="MobiDB-lite"/>
    </source>
</evidence>
<dbReference type="AlphaFoldDB" id="A0A6P3WQ76"/>
<protein>
    <submittedName>
        <fullName evidence="3">Uncharacterized protein LOC106741115</fullName>
    </submittedName>
</protein>
<organism evidence="2 3">
    <name type="scientific">Dinoponera quadriceps</name>
    <name type="common">South American ant</name>
    <dbReference type="NCBI Taxonomy" id="609295"/>
    <lineage>
        <taxon>Eukaryota</taxon>
        <taxon>Metazoa</taxon>
        <taxon>Ecdysozoa</taxon>
        <taxon>Arthropoda</taxon>
        <taxon>Hexapoda</taxon>
        <taxon>Insecta</taxon>
        <taxon>Pterygota</taxon>
        <taxon>Neoptera</taxon>
        <taxon>Endopterygota</taxon>
        <taxon>Hymenoptera</taxon>
        <taxon>Apocrita</taxon>
        <taxon>Aculeata</taxon>
        <taxon>Formicoidea</taxon>
        <taxon>Formicidae</taxon>
        <taxon>Ponerinae</taxon>
        <taxon>Ponerini</taxon>
        <taxon>Dinoponera</taxon>
    </lineage>
</organism>
<accession>A0A6P3WQ76</accession>
<feature type="region of interest" description="Disordered" evidence="1">
    <location>
        <begin position="226"/>
        <end position="264"/>
    </location>
</feature>
<proteinExistence type="predicted"/>
<evidence type="ECO:0000313" key="2">
    <source>
        <dbReference type="Proteomes" id="UP000515204"/>
    </source>
</evidence>
<dbReference type="GeneID" id="106741115"/>
<dbReference type="Proteomes" id="UP000515204">
    <property type="component" value="Unplaced"/>
</dbReference>
<name>A0A6P3WQ76_DINQU</name>
<dbReference type="RefSeq" id="XP_014468270.1">
    <property type="nucleotide sequence ID" value="XM_014612784.1"/>
</dbReference>
<feature type="compositionally biased region" description="Low complexity" evidence="1">
    <location>
        <begin position="226"/>
        <end position="248"/>
    </location>
</feature>
<keyword evidence="2" id="KW-1185">Reference proteome</keyword>
<dbReference type="KEGG" id="dqu:106741115"/>
<gene>
    <name evidence="3" type="primary">LOC106741115</name>
</gene>
<sequence>MPHTVRHRGGRKIREKKMRYLEKLQRGEIVNNNNCQTVKPQGTSIPTICNDNLKDNQHNKPEVESFKKELLVNIFNDPQSYNICLREEKDVKMERNSSEIDLTSNMSFGSQNILASFSRPINVQLLQETEIRNGNSIIHQTASPSCDNVFWASPVKQTETHTNMINLNANEQLAMNILNASSDSINMDINSILSPDYLKTNNTHRIEDPTGLNRRPPLLPLPLSSGHCSSSPMTQTTSSVLSASAPSSILTSPGNEKTNSSEKIKKETVPSGAFQRYLVKQLSKNINQNIPNSDCSLSDKIFGQLVGVELEKIPEPEKLKRKQAIMNILWKP</sequence>
<feature type="compositionally biased region" description="Polar residues" evidence="1">
    <location>
        <begin position="249"/>
        <end position="258"/>
    </location>
</feature>
<evidence type="ECO:0000313" key="3">
    <source>
        <dbReference type="RefSeq" id="XP_014468270.1"/>
    </source>
</evidence>
<reference evidence="3" key="1">
    <citation type="submission" date="2025-08" db="UniProtKB">
        <authorList>
            <consortium name="RefSeq"/>
        </authorList>
    </citation>
    <scope>IDENTIFICATION</scope>
</reference>